<sequence length="297" mass="32877">MPLCQKCNENFVTAQALANHKTNSPAHCYCTQCDREFVSCQARAAHYRDHAAHHYCDRCALHFADEDTLDMHLEETHLYCRVCNKFYNAQEDMDAEHAARPHFYCISPGCTRGFKAENTLTHHARTHLPKDLLCPARKCRRAFALPADLVHHMESGACRKGVTRHAVNAAVVAYDRARVITDGARLIAGPDGALVLPPAPAAEWATADAWNGAAFECCVCHRTFATLPRLDQHLASPAHADEIYRCPVTYGGCAAQFRTLSALVQHVEIAACGVARFKQEVHGVMDSITRDMRGLGI</sequence>
<evidence type="ECO:0000256" key="6">
    <source>
        <dbReference type="ARBA" id="ARBA00023163"/>
    </source>
</evidence>
<keyword evidence="11" id="KW-1185">Reference proteome</keyword>
<gene>
    <name evidence="10" type="ORF">PsYK624_131870</name>
</gene>
<keyword evidence="3 8" id="KW-0863">Zinc-finger</keyword>
<feature type="domain" description="C2H2-type" evidence="9">
    <location>
        <begin position="103"/>
        <end position="132"/>
    </location>
</feature>
<dbReference type="GO" id="GO:0006357">
    <property type="term" value="P:regulation of transcription by RNA polymerase II"/>
    <property type="evidence" value="ECO:0007669"/>
    <property type="project" value="TreeGrafter"/>
</dbReference>
<dbReference type="PANTHER" id="PTHR46179:SF13">
    <property type="entry name" value="C2H2-TYPE DOMAIN-CONTAINING PROTEIN"/>
    <property type="match status" value="1"/>
</dbReference>
<dbReference type="PANTHER" id="PTHR46179">
    <property type="entry name" value="ZINC FINGER PROTEIN"/>
    <property type="match status" value="1"/>
</dbReference>
<evidence type="ECO:0000256" key="2">
    <source>
        <dbReference type="ARBA" id="ARBA00022723"/>
    </source>
</evidence>
<dbReference type="GO" id="GO:0008270">
    <property type="term" value="F:zinc ion binding"/>
    <property type="evidence" value="ECO:0007669"/>
    <property type="project" value="UniProtKB-KW"/>
</dbReference>
<dbReference type="EMBL" id="BPQB01000066">
    <property type="protein sequence ID" value="GJE96977.1"/>
    <property type="molecule type" value="Genomic_DNA"/>
</dbReference>
<evidence type="ECO:0000313" key="10">
    <source>
        <dbReference type="EMBL" id="GJE96977.1"/>
    </source>
</evidence>
<dbReference type="PROSITE" id="PS00028">
    <property type="entry name" value="ZINC_FINGER_C2H2_1"/>
    <property type="match status" value="3"/>
</dbReference>
<evidence type="ECO:0000256" key="7">
    <source>
        <dbReference type="ARBA" id="ARBA00023242"/>
    </source>
</evidence>
<accession>A0A9P3GKK6</accession>
<evidence type="ECO:0000256" key="5">
    <source>
        <dbReference type="ARBA" id="ARBA00023015"/>
    </source>
</evidence>
<dbReference type="SMART" id="SM00355">
    <property type="entry name" value="ZnF_C2H2"/>
    <property type="match status" value="5"/>
</dbReference>
<dbReference type="InterPro" id="IPR013087">
    <property type="entry name" value="Znf_C2H2_type"/>
</dbReference>
<dbReference type="Gene3D" id="3.30.160.60">
    <property type="entry name" value="Classic Zinc Finger"/>
    <property type="match status" value="1"/>
</dbReference>
<evidence type="ECO:0000256" key="1">
    <source>
        <dbReference type="ARBA" id="ARBA00004123"/>
    </source>
</evidence>
<keyword evidence="5" id="KW-0805">Transcription regulation</keyword>
<protein>
    <recommendedName>
        <fullName evidence="9">C2H2-type domain-containing protein</fullName>
    </recommendedName>
</protein>
<dbReference type="AlphaFoldDB" id="A0A9P3GKK6"/>
<feature type="domain" description="C2H2-type" evidence="9">
    <location>
        <begin position="215"/>
        <end position="244"/>
    </location>
</feature>
<keyword evidence="7" id="KW-0539">Nucleus</keyword>
<dbReference type="InterPro" id="IPR051061">
    <property type="entry name" value="Zinc_finger_trans_reg"/>
</dbReference>
<comment type="subcellular location">
    <subcellularLocation>
        <location evidence="1">Nucleus</location>
    </subcellularLocation>
</comment>
<dbReference type="OrthoDB" id="6077919at2759"/>
<dbReference type="Proteomes" id="UP000703269">
    <property type="component" value="Unassembled WGS sequence"/>
</dbReference>
<evidence type="ECO:0000256" key="3">
    <source>
        <dbReference type="ARBA" id="ARBA00022771"/>
    </source>
</evidence>
<reference evidence="10 11" key="1">
    <citation type="submission" date="2021-08" db="EMBL/GenBank/DDBJ databases">
        <title>Draft Genome Sequence of Phanerochaete sordida strain YK-624.</title>
        <authorList>
            <person name="Mori T."/>
            <person name="Dohra H."/>
            <person name="Suzuki T."/>
            <person name="Kawagishi H."/>
            <person name="Hirai H."/>
        </authorList>
    </citation>
    <scope>NUCLEOTIDE SEQUENCE [LARGE SCALE GENOMIC DNA]</scope>
    <source>
        <strain evidence="10 11">YK-624</strain>
    </source>
</reference>
<evidence type="ECO:0000313" key="11">
    <source>
        <dbReference type="Proteomes" id="UP000703269"/>
    </source>
</evidence>
<evidence type="ECO:0000256" key="8">
    <source>
        <dbReference type="PROSITE-ProRule" id="PRU00042"/>
    </source>
</evidence>
<dbReference type="GO" id="GO:0005634">
    <property type="term" value="C:nucleus"/>
    <property type="evidence" value="ECO:0007669"/>
    <property type="project" value="UniProtKB-SubCell"/>
</dbReference>
<keyword evidence="4" id="KW-0862">Zinc</keyword>
<keyword evidence="6" id="KW-0804">Transcription</keyword>
<evidence type="ECO:0000256" key="4">
    <source>
        <dbReference type="ARBA" id="ARBA00022833"/>
    </source>
</evidence>
<comment type="caution">
    <text evidence="10">The sequence shown here is derived from an EMBL/GenBank/DDBJ whole genome shotgun (WGS) entry which is preliminary data.</text>
</comment>
<keyword evidence="2" id="KW-0479">Metal-binding</keyword>
<organism evidence="10 11">
    <name type="scientific">Phanerochaete sordida</name>
    <dbReference type="NCBI Taxonomy" id="48140"/>
    <lineage>
        <taxon>Eukaryota</taxon>
        <taxon>Fungi</taxon>
        <taxon>Dikarya</taxon>
        <taxon>Basidiomycota</taxon>
        <taxon>Agaricomycotina</taxon>
        <taxon>Agaricomycetes</taxon>
        <taxon>Polyporales</taxon>
        <taxon>Phanerochaetaceae</taxon>
        <taxon>Phanerochaete</taxon>
    </lineage>
</organism>
<proteinExistence type="predicted"/>
<evidence type="ECO:0000259" key="9">
    <source>
        <dbReference type="PROSITE" id="PS50157"/>
    </source>
</evidence>
<name>A0A9P3GKK6_9APHY</name>
<dbReference type="PROSITE" id="PS50157">
    <property type="entry name" value="ZINC_FINGER_C2H2_2"/>
    <property type="match status" value="2"/>
</dbReference>